<name>A0A6A5Y176_9PLEO</name>
<evidence type="ECO:0000256" key="1">
    <source>
        <dbReference type="SAM" id="MobiDB-lite"/>
    </source>
</evidence>
<dbReference type="Gene3D" id="3.30.160.60">
    <property type="entry name" value="Classic Zinc Finger"/>
    <property type="match status" value="1"/>
</dbReference>
<sequence>MNRITMDQFQLDESSNWRRTSDDLPEQLFPIAAHTNSTRGRDMPTLRHQQAPMQPQHITTSSGVPVRTVTIAAPAQRQPPSIVPTTFGGNQGYTSSHANMVIRTPDPPPQGQFRLSPAMAPVTHWSTQVCHEWGGPNRVQGANDARDGSGLAPDPSRLQPSSHGHHEIHPVLPEWGPGHDHNSFHDYDYHSLQAEDNGASSVGPGSALSTNISSPSTWEMGDSPAATRLGYFGEHASGPRILDSTQYLHLPVHDGAPQASVPQSQPSGVSSNSMSSQRRYSNPSLPVRNRGRRIRSPTGHEMGSRAATASPLASRSVQDEVIVCGIDGCTTTFTKGYRRGSHARHMRSHHDNEGLLCEAGCGRCYKRSDARLKHYRKHHPHLASPSKPRK</sequence>
<evidence type="ECO:0000313" key="3">
    <source>
        <dbReference type="Proteomes" id="UP000799778"/>
    </source>
</evidence>
<dbReference type="RefSeq" id="XP_033387335.1">
    <property type="nucleotide sequence ID" value="XM_033520785.1"/>
</dbReference>
<organism evidence="2 3">
    <name type="scientific">Aaosphaeria arxii CBS 175.79</name>
    <dbReference type="NCBI Taxonomy" id="1450172"/>
    <lineage>
        <taxon>Eukaryota</taxon>
        <taxon>Fungi</taxon>
        <taxon>Dikarya</taxon>
        <taxon>Ascomycota</taxon>
        <taxon>Pezizomycotina</taxon>
        <taxon>Dothideomycetes</taxon>
        <taxon>Pleosporomycetidae</taxon>
        <taxon>Pleosporales</taxon>
        <taxon>Pleosporales incertae sedis</taxon>
        <taxon>Aaosphaeria</taxon>
    </lineage>
</organism>
<feature type="compositionally biased region" description="Low complexity" evidence="1">
    <location>
        <begin position="255"/>
        <end position="282"/>
    </location>
</feature>
<gene>
    <name evidence="2" type="ORF">BU24DRAFT_110059</name>
</gene>
<feature type="region of interest" description="Disordered" evidence="1">
    <location>
        <begin position="195"/>
        <end position="221"/>
    </location>
</feature>
<feature type="compositionally biased region" description="Polar residues" evidence="1">
    <location>
        <begin position="207"/>
        <end position="217"/>
    </location>
</feature>
<reference evidence="2" key="1">
    <citation type="journal article" date="2020" name="Stud. Mycol.">
        <title>101 Dothideomycetes genomes: a test case for predicting lifestyles and emergence of pathogens.</title>
        <authorList>
            <person name="Haridas S."/>
            <person name="Albert R."/>
            <person name="Binder M."/>
            <person name="Bloem J."/>
            <person name="Labutti K."/>
            <person name="Salamov A."/>
            <person name="Andreopoulos B."/>
            <person name="Baker S."/>
            <person name="Barry K."/>
            <person name="Bills G."/>
            <person name="Bluhm B."/>
            <person name="Cannon C."/>
            <person name="Castanera R."/>
            <person name="Culley D."/>
            <person name="Daum C."/>
            <person name="Ezra D."/>
            <person name="Gonzalez J."/>
            <person name="Henrissat B."/>
            <person name="Kuo A."/>
            <person name="Liang C."/>
            <person name="Lipzen A."/>
            <person name="Lutzoni F."/>
            <person name="Magnuson J."/>
            <person name="Mondo S."/>
            <person name="Nolan M."/>
            <person name="Ohm R."/>
            <person name="Pangilinan J."/>
            <person name="Park H.-J."/>
            <person name="Ramirez L."/>
            <person name="Alfaro M."/>
            <person name="Sun H."/>
            <person name="Tritt A."/>
            <person name="Yoshinaga Y."/>
            <person name="Zwiers L.-H."/>
            <person name="Turgeon B."/>
            <person name="Goodwin S."/>
            <person name="Spatafora J."/>
            <person name="Crous P."/>
            <person name="Grigoriev I."/>
        </authorList>
    </citation>
    <scope>NUCLEOTIDE SEQUENCE</scope>
    <source>
        <strain evidence="2">CBS 175.79</strain>
    </source>
</reference>
<evidence type="ECO:0008006" key="4">
    <source>
        <dbReference type="Google" id="ProtNLM"/>
    </source>
</evidence>
<dbReference type="OrthoDB" id="3800855at2759"/>
<accession>A0A6A5Y176</accession>
<dbReference type="Proteomes" id="UP000799778">
    <property type="component" value="Unassembled WGS sequence"/>
</dbReference>
<feature type="region of interest" description="Disordered" evidence="1">
    <location>
        <begin position="253"/>
        <end position="312"/>
    </location>
</feature>
<dbReference type="AlphaFoldDB" id="A0A6A5Y176"/>
<dbReference type="EMBL" id="ML978067">
    <property type="protein sequence ID" value="KAF2018996.1"/>
    <property type="molecule type" value="Genomic_DNA"/>
</dbReference>
<protein>
    <recommendedName>
        <fullName evidence="4">C2H2-type domain-containing protein</fullName>
    </recommendedName>
</protein>
<keyword evidence="3" id="KW-1185">Reference proteome</keyword>
<proteinExistence type="predicted"/>
<dbReference type="GeneID" id="54278182"/>
<evidence type="ECO:0000313" key="2">
    <source>
        <dbReference type="EMBL" id="KAF2018996.1"/>
    </source>
</evidence>
<feature type="region of interest" description="Disordered" evidence="1">
    <location>
        <begin position="131"/>
        <end position="179"/>
    </location>
</feature>